<dbReference type="PROSITE" id="PS00601">
    <property type="entry name" value="IRF_1"/>
    <property type="match status" value="1"/>
</dbReference>
<organism evidence="13 14">
    <name type="scientific">Bagarius yarrelli</name>
    <name type="common">Goonch</name>
    <name type="synonym">Bagrus yarrelli</name>
    <dbReference type="NCBI Taxonomy" id="175774"/>
    <lineage>
        <taxon>Eukaryota</taxon>
        <taxon>Metazoa</taxon>
        <taxon>Chordata</taxon>
        <taxon>Craniata</taxon>
        <taxon>Vertebrata</taxon>
        <taxon>Euteleostomi</taxon>
        <taxon>Actinopterygii</taxon>
        <taxon>Neopterygii</taxon>
        <taxon>Teleostei</taxon>
        <taxon>Ostariophysi</taxon>
        <taxon>Siluriformes</taxon>
        <taxon>Sisoridae</taxon>
        <taxon>Sisorinae</taxon>
        <taxon>Bagarius</taxon>
    </lineage>
</organism>
<feature type="compositionally biased region" description="Basic and acidic residues" evidence="9">
    <location>
        <begin position="638"/>
        <end position="650"/>
    </location>
</feature>
<evidence type="ECO:0000256" key="4">
    <source>
        <dbReference type="ARBA" id="ARBA00023015"/>
    </source>
</evidence>
<dbReference type="GO" id="GO:0005634">
    <property type="term" value="C:nucleus"/>
    <property type="evidence" value="ECO:0007669"/>
    <property type="project" value="UniProtKB-SubCell"/>
</dbReference>
<dbReference type="GO" id="GO:0003700">
    <property type="term" value="F:DNA-binding transcription factor activity"/>
    <property type="evidence" value="ECO:0007669"/>
    <property type="project" value="InterPro"/>
</dbReference>
<keyword evidence="4" id="KW-0805">Transcription regulation</keyword>
<keyword evidence="7" id="KW-0804">Transcription</keyword>
<dbReference type="SMART" id="SM00801">
    <property type="entry name" value="dDENN"/>
    <property type="match status" value="1"/>
</dbReference>
<keyword evidence="3" id="KW-0832">Ubl conjugation</keyword>
<dbReference type="GO" id="GO:0000976">
    <property type="term" value="F:transcription cis-regulatory region binding"/>
    <property type="evidence" value="ECO:0007669"/>
    <property type="project" value="InterPro"/>
</dbReference>
<evidence type="ECO:0000259" key="11">
    <source>
        <dbReference type="PROSITE" id="PS50211"/>
    </source>
</evidence>
<dbReference type="SUPFAM" id="SSF46785">
    <property type="entry name" value="Winged helix' DNA-binding domain"/>
    <property type="match status" value="1"/>
</dbReference>
<dbReference type="PANTHER" id="PTHR13196">
    <property type="entry name" value="DENN DOMAIN-CONTAINING"/>
    <property type="match status" value="1"/>
</dbReference>
<keyword evidence="10" id="KW-1133">Transmembrane helix</keyword>
<dbReference type="InterPro" id="IPR040032">
    <property type="entry name" value="DENND1A/B/C"/>
</dbReference>
<dbReference type="Pfam" id="PF03455">
    <property type="entry name" value="dDENN"/>
    <property type="match status" value="1"/>
</dbReference>
<protein>
    <submittedName>
        <fullName evidence="13">DENN domain-containing protein 1A</fullName>
    </submittedName>
</protein>
<keyword evidence="10" id="KW-0472">Membrane</keyword>
<feature type="compositionally biased region" description="Polar residues" evidence="9">
    <location>
        <begin position="696"/>
        <end position="713"/>
    </location>
</feature>
<dbReference type="PRINTS" id="PR00267">
    <property type="entry name" value="INTFRNREGFCT"/>
</dbReference>
<name>A0A556VAI0_BAGYA</name>
<evidence type="ECO:0000259" key="12">
    <source>
        <dbReference type="PROSITE" id="PS51507"/>
    </source>
</evidence>
<dbReference type="OrthoDB" id="206724at2759"/>
<dbReference type="InterPro" id="IPR037516">
    <property type="entry name" value="Tripartite_DENN"/>
</dbReference>
<sequence length="1112" mass="125240">MCKEHNKAHRGEEEKITGVMPVSRMRMRPWLEDMIDSNSVAGLVWVDKEKKMFSIPWKHAARHGWEMDKDACLFKQWAIHTGKFKPGLTDPDPKTWKANFRCAMNSLPDIEEVKDKSINKGCEAVRVYRMLQVVKNKSKRSSKSLDSRRRRTGRRKEMDMASSEEHQIHKQQDVITQENIIDSTKNLTEYCVAVDVNNMLHLYASMLHERRILISSSSLSTKVLVMALDDVVILNVDTNTLETPFNDLQNLPYDVVSALRNRLKKGCSTVGDGAARAFLKSQAALFGSYRSALRIEPNEPITFNEDVFITHRSNTMKQFLQNATQLQLFKQFIDGRLELLNSGEGFNDVFEEEINRGEFAGSDKVYHQWLLTFKEMAENSHSNSTDDSTSTYSAPTQRMDGHTWEQRRPITVHLGQAFHPRPIAAKIPHSSHESSHEHFMRPTRHYTVFLCEDSSGDELSQDDEFISAFPDHFLLFKPFEWSQPYQFLKDTELVEKKEEEEEEEEGTVCFQNNTSMHGPIHSHLSELSLLDDSFDNQQEKSTYALHTKNSTHTVVDSGQSLAGQSSFSKPAKLDGQLRYQQMEPSNDKNSWTLMDLKNSSYNKLCSQTIPDTVAFSSQDSSFFNMPSPVLPLQPCTPSKDRTSPGSKLMEEKSITIPRPQSQSKKIKPGAVLSTTVTLLQGLRQNEKEVAEKGQVFQPTSSTSPLMESETSNTDPGPDLLRLLDPLGGRIQPSESSLSPSPASTPFQGQHSPNPFTQVPHYLLQKSYNPVHPDNPFNTVYTSPQNTAYLHNPSVLNFNQSSTVGGATINGSWPVGRVSPAPSSSTSLYSLIDSPAPSCLSKTLPPTLLLDKPNDPFSDLLTMATSSTVITNQTKRKMSMMTPSTRDLGQDCTSMILPSGVSSFLLDCMDSDLEAGDPLTSIETFCKADNFDETTGLVSEEEKLHCFIRNSTLLSFSDAVNIGMQHPPNLSSILGEKHKTPEFEEKTYVTKRVADISPIVKKKPFTGKPIKCRKVTFSDVISMQAISMVNPGSVKPERRSYIVHKNDTRRNTKQASSKTARFFDFANSAEKEAFFQRLKLTYTFQFPAKLASLVLYFLKYLMLHGISVIQKRK</sequence>
<dbReference type="GO" id="GO:0032456">
    <property type="term" value="P:endocytic recycling"/>
    <property type="evidence" value="ECO:0007669"/>
    <property type="project" value="TreeGrafter"/>
</dbReference>
<feature type="domain" description="IRF tryptophan pentad repeat" evidence="12">
    <location>
        <begin position="24"/>
        <end position="132"/>
    </location>
</feature>
<dbReference type="InterPro" id="IPR036390">
    <property type="entry name" value="WH_DNA-bd_sf"/>
</dbReference>
<evidence type="ECO:0000256" key="6">
    <source>
        <dbReference type="ARBA" id="ARBA00023159"/>
    </source>
</evidence>
<feature type="compositionally biased region" description="Low complexity" evidence="9">
    <location>
        <begin position="714"/>
        <end position="745"/>
    </location>
</feature>
<dbReference type="PROSITE" id="PS51507">
    <property type="entry name" value="IRF_2"/>
    <property type="match status" value="1"/>
</dbReference>
<dbReference type="GO" id="GO:1901981">
    <property type="term" value="F:phosphatidylinositol phosphate binding"/>
    <property type="evidence" value="ECO:0007669"/>
    <property type="project" value="TreeGrafter"/>
</dbReference>
<dbReference type="Gene3D" id="1.10.10.10">
    <property type="entry name" value="Winged helix-like DNA-binding domain superfamily/Winged helix DNA-binding domain"/>
    <property type="match status" value="1"/>
</dbReference>
<dbReference type="AlphaFoldDB" id="A0A556VAI0"/>
<keyword evidence="2" id="KW-1017">Isopeptide bond</keyword>
<accession>A0A556VAI0</accession>
<feature type="compositionally biased region" description="Polar residues" evidence="9">
    <location>
        <begin position="746"/>
        <end position="756"/>
    </location>
</feature>
<dbReference type="GO" id="GO:0005085">
    <property type="term" value="F:guanyl-nucleotide exchange factor activity"/>
    <property type="evidence" value="ECO:0007669"/>
    <property type="project" value="InterPro"/>
</dbReference>
<dbReference type="GO" id="GO:0006357">
    <property type="term" value="P:regulation of transcription by RNA polymerase II"/>
    <property type="evidence" value="ECO:0007669"/>
    <property type="project" value="UniProtKB-ARBA"/>
</dbReference>
<dbReference type="InterPro" id="IPR019817">
    <property type="entry name" value="Interferon_reg_fac_CS"/>
</dbReference>
<dbReference type="CDD" id="cd00103">
    <property type="entry name" value="IRF"/>
    <property type="match status" value="1"/>
</dbReference>
<keyword evidence="14" id="KW-1185">Reference proteome</keyword>
<feature type="region of interest" description="Disordered" evidence="9">
    <location>
        <begin position="136"/>
        <end position="169"/>
    </location>
</feature>
<dbReference type="InterPro" id="IPR005112">
    <property type="entry name" value="dDENN_dom"/>
</dbReference>
<dbReference type="GO" id="GO:0006897">
    <property type="term" value="P:endocytosis"/>
    <property type="evidence" value="ECO:0007669"/>
    <property type="project" value="TreeGrafter"/>
</dbReference>
<evidence type="ECO:0000256" key="3">
    <source>
        <dbReference type="ARBA" id="ARBA00022843"/>
    </source>
</evidence>
<dbReference type="Pfam" id="PF00605">
    <property type="entry name" value="IRF"/>
    <property type="match status" value="1"/>
</dbReference>
<comment type="caution">
    <text evidence="13">The sequence shown here is derived from an EMBL/GenBank/DDBJ whole genome shotgun (WGS) entry which is preliminary data.</text>
</comment>
<comment type="subcellular location">
    <subcellularLocation>
        <location evidence="1">Nucleus</location>
    </subcellularLocation>
</comment>
<feature type="compositionally biased region" description="Basic and acidic residues" evidence="9">
    <location>
        <begin position="155"/>
        <end position="169"/>
    </location>
</feature>
<reference evidence="13 14" key="1">
    <citation type="journal article" date="2019" name="Genome Biol. Evol.">
        <title>Whole-Genome Sequencing of the Giant Devil Catfish, Bagarius yarrelli.</title>
        <authorList>
            <person name="Jiang W."/>
            <person name="Lv Y."/>
            <person name="Cheng L."/>
            <person name="Yang K."/>
            <person name="Chao B."/>
            <person name="Wang X."/>
            <person name="Li Y."/>
            <person name="Pan X."/>
            <person name="You X."/>
            <person name="Zhang Y."/>
            <person name="Yang J."/>
            <person name="Li J."/>
            <person name="Zhang X."/>
            <person name="Liu S."/>
            <person name="Sun C."/>
            <person name="Yang J."/>
            <person name="Shi Q."/>
        </authorList>
    </citation>
    <scope>NUCLEOTIDE SEQUENCE [LARGE SCALE GENOMIC DNA]</scope>
    <source>
        <strain evidence="13">JWS20170419001</strain>
        <tissue evidence="13">Muscle</tissue>
    </source>
</reference>
<dbReference type="Proteomes" id="UP000319801">
    <property type="component" value="Unassembled WGS sequence"/>
</dbReference>
<feature type="transmembrane region" description="Helical" evidence="10">
    <location>
        <begin position="1089"/>
        <end position="1108"/>
    </location>
</feature>
<proteinExistence type="predicted"/>
<keyword evidence="5" id="KW-0238">DNA-binding</keyword>
<evidence type="ECO:0000256" key="7">
    <source>
        <dbReference type="ARBA" id="ARBA00023163"/>
    </source>
</evidence>
<evidence type="ECO:0000313" key="13">
    <source>
        <dbReference type="EMBL" id="TTE96764.1"/>
    </source>
</evidence>
<dbReference type="EMBL" id="VCAZ01000192">
    <property type="protein sequence ID" value="TTE96764.1"/>
    <property type="molecule type" value="Genomic_DNA"/>
</dbReference>
<keyword evidence="8" id="KW-0539">Nucleus</keyword>
<feature type="compositionally biased region" description="Low complexity" evidence="9">
    <location>
        <begin position="380"/>
        <end position="393"/>
    </location>
</feature>
<feature type="region of interest" description="Disordered" evidence="9">
    <location>
        <begin position="628"/>
        <end position="650"/>
    </location>
</feature>
<feature type="region of interest" description="Disordered" evidence="9">
    <location>
        <begin position="380"/>
        <end position="402"/>
    </location>
</feature>
<gene>
    <name evidence="13" type="ORF">Baya_15019</name>
</gene>
<keyword evidence="6" id="KW-0010">Activator</keyword>
<evidence type="ECO:0000313" key="14">
    <source>
        <dbReference type="Proteomes" id="UP000319801"/>
    </source>
</evidence>
<dbReference type="InterPro" id="IPR001346">
    <property type="entry name" value="Interferon_reg_fact_DNA-bd_dom"/>
</dbReference>
<feature type="domain" description="UDENN" evidence="11">
    <location>
        <begin position="214"/>
        <end position="343"/>
    </location>
</feature>
<dbReference type="InterPro" id="IPR036388">
    <property type="entry name" value="WH-like_DNA-bd_sf"/>
</dbReference>
<dbReference type="SMART" id="SM00348">
    <property type="entry name" value="IRF"/>
    <property type="match status" value="1"/>
</dbReference>
<dbReference type="Gene3D" id="6.10.140.1000">
    <property type="match status" value="1"/>
</dbReference>
<dbReference type="PANTHER" id="PTHR13196:SF14">
    <property type="entry name" value="UDENN DOMAIN-CONTAINING PROTEIN"/>
    <property type="match status" value="1"/>
</dbReference>
<evidence type="ECO:0000256" key="5">
    <source>
        <dbReference type="ARBA" id="ARBA00023125"/>
    </source>
</evidence>
<dbReference type="Gene3D" id="3.40.50.11500">
    <property type="match status" value="1"/>
</dbReference>
<dbReference type="FunFam" id="1.10.10.10:FF:000065">
    <property type="entry name" value="Interferon regulatory factor"/>
    <property type="match status" value="1"/>
</dbReference>
<evidence type="ECO:0000256" key="8">
    <source>
        <dbReference type="ARBA" id="ARBA00023242"/>
    </source>
</evidence>
<evidence type="ECO:0000256" key="10">
    <source>
        <dbReference type="SAM" id="Phobius"/>
    </source>
</evidence>
<dbReference type="PROSITE" id="PS50211">
    <property type="entry name" value="DENN"/>
    <property type="match status" value="1"/>
</dbReference>
<evidence type="ECO:0000256" key="2">
    <source>
        <dbReference type="ARBA" id="ARBA00022499"/>
    </source>
</evidence>
<feature type="compositionally biased region" description="Basic residues" evidence="9">
    <location>
        <begin position="136"/>
        <end position="154"/>
    </location>
</feature>
<feature type="region of interest" description="Disordered" evidence="9">
    <location>
        <begin position="689"/>
        <end position="757"/>
    </location>
</feature>
<dbReference type="GO" id="GO:0005829">
    <property type="term" value="C:cytosol"/>
    <property type="evidence" value="ECO:0007669"/>
    <property type="project" value="TreeGrafter"/>
</dbReference>
<keyword evidence="10" id="KW-0812">Transmembrane</keyword>
<dbReference type="InterPro" id="IPR043153">
    <property type="entry name" value="DENN_C"/>
</dbReference>
<evidence type="ECO:0000256" key="1">
    <source>
        <dbReference type="ARBA" id="ARBA00004123"/>
    </source>
</evidence>
<evidence type="ECO:0000256" key="9">
    <source>
        <dbReference type="SAM" id="MobiDB-lite"/>
    </source>
</evidence>